<evidence type="ECO:0000313" key="2">
    <source>
        <dbReference type="EMBL" id="KAF0722058.1"/>
    </source>
</evidence>
<proteinExistence type="predicted"/>
<keyword evidence="1" id="KW-1133">Transmembrane helix</keyword>
<protein>
    <submittedName>
        <fullName evidence="2">Uncharacterized protein</fullName>
    </submittedName>
</protein>
<feature type="transmembrane region" description="Helical" evidence="1">
    <location>
        <begin position="330"/>
        <end position="349"/>
    </location>
</feature>
<evidence type="ECO:0000256" key="1">
    <source>
        <dbReference type="SAM" id="Phobius"/>
    </source>
</evidence>
<accession>A0A6G0W4U0</accession>
<dbReference type="AlphaFoldDB" id="A0A6G0W4U0"/>
<dbReference type="VEuPathDB" id="FungiDB:AeMF1_018233"/>
<reference evidence="2 3" key="1">
    <citation type="submission" date="2019-07" db="EMBL/GenBank/DDBJ databases">
        <title>Genomics analysis of Aphanomyces spp. identifies a new class of oomycete effector associated with host adaptation.</title>
        <authorList>
            <person name="Gaulin E."/>
        </authorList>
    </citation>
    <scope>NUCLEOTIDE SEQUENCE [LARGE SCALE GENOMIC DNA]</scope>
    <source>
        <strain evidence="2 3">ATCC 201684</strain>
    </source>
</reference>
<dbReference type="EMBL" id="VJMJ01000349">
    <property type="protein sequence ID" value="KAF0722058.1"/>
    <property type="molecule type" value="Genomic_DNA"/>
</dbReference>
<organism evidence="2 3">
    <name type="scientific">Aphanomyces euteiches</name>
    <dbReference type="NCBI Taxonomy" id="100861"/>
    <lineage>
        <taxon>Eukaryota</taxon>
        <taxon>Sar</taxon>
        <taxon>Stramenopiles</taxon>
        <taxon>Oomycota</taxon>
        <taxon>Saprolegniomycetes</taxon>
        <taxon>Saprolegniales</taxon>
        <taxon>Verrucalvaceae</taxon>
        <taxon>Aphanomyces</taxon>
    </lineage>
</organism>
<keyword evidence="3" id="KW-1185">Reference proteome</keyword>
<comment type="caution">
    <text evidence="2">The sequence shown here is derived from an EMBL/GenBank/DDBJ whole genome shotgun (WGS) entry which is preliminary data.</text>
</comment>
<evidence type="ECO:0000313" key="3">
    <source>
        <dbReference type="Proteomes" id="UP000481153"/>
    </source>
</evidence>
<keyword evidence="1" id="KW-0472">Membrane</keyword>
<keyword evidence="1" id="KW-0812">Transmembrane</keyword>
<name>A0A6G0W4U0_9STRA</name>
<sequence length="399" mass="43479">MNRALWEAIRDVDEVQVIAANWAEFFRFTMVNESSMTPFGEDLLEALRAHCSAMNDLDAAAYNGYVEIVNSRVSELNCGLNHARTLLNVAAGINIVQAGPSVLAAFNFWSPVGLVASGIGIGATVPATVCKSLGEKALSSTADMIRDSPRVIQERGSENAIAKTASSMTKLLEIMKQNLGEEKLNHAYMMLMGALSRLLGDNDTALFDVDKLYQAIAQLVQITNAPEFPQLLRLVRDASLSALDCADLVRQFGSAMKTSILRVAIDYTAKGMSSLAMVVGCMLRPYFEGIEKGIGVMIDVMATFRICNAPLTTKQAVLGFIRFQMLEVNLVLSAVTIVCSLVTAGLAIAELMHMDQRMQPLHDAINSIQVSYRDFADGIIQVPRLFREARLAGSFDQVQ</sequence>
<gene>
    <name evidence="2" type="ORF">Ae201684_018695</name>
</gene>
<dbReference type="Proteomes" id="UP000481153">
    <property type="component" value="Unassembled WGS sequence"/>
</dbReference>